<sequence length="189" mass="21299">MELCERFKEFRERGRCVVYFPNVHEGEDPDAYGIFLSLMRLKMGLMVLAPDREARFEPVYRDALKYHLQTIRHSRLFTSFVPIKTRVYFVETAAVSNAFYPCVDFCIPGGTLHGGTVDLATPIAARCPVILGPQMPDNEWRSGLLGVGGAVWAKDQEETVQLAKAWLDDPQAARAAAEKAYAWWQGRSA</sequence>
<accession>A0A3M8R162</accession>
<dbReference type="EMBL" id="RIZI01000162">
    <property type="protein sequence ID" value="RNF62298.1"/>
    <property type="molecule type" value="Genomic_DNA"/>
</dbReference>
<name>A0A3M8R162_9PROT</name>
<dbReference type="GO" id="GO:0016740">
    <property type="term" value="F:transferase activity"/>
    <property type="evidence" value="ECO:0007669"/>
    <property type="project" value="UniProtKB-KW"/>
</dbReference>
<gene>
    <name evidence="1" type="ORF">EC580_07375</name>
</gene>
<dbReference type="OrthoDB" id="5786746at2"/>
<organism evidence="1">
    <name type="scientific">Acidithiobacillus sulfuriphilus</name>
    <dbReference type="NCBI Taxonomy" id="1867749"/>
    <lineage>
        <taxon>Bacteria</taxon>
        <taxon>Pseudomonadati</taxon>
        <taxon>Pseudomonadota</taxon>
        <taxon>Acidithiobacillia</taxon>
        <taxon>Acidithiobacillales</taxon>
        <taxon>Acidithiobacillaceae</taxon>
        <taxon>Acidithiobacillus</taxon>
    </lineage>
</organism>
<comment type="caution">
    <text evidence="1">The sequence shown here is derived from an EMBL/GenBank/DDBJ whole genome shotgun (WGS) entry which is preliminary data.</text>
</comment>
<dbReference type="RefSeq" id="WP_123103661.1">
    <property type="nucleotide sequence ID" value="NZ_CP127527.1"/>
</dbReference>
<dbReference type="AlphaFoldDB" id="A0A3M8R162"/>
<protein>
    <submittedName>
        <fullName evidence="1">3-deoxy-D-manno-octulosonic acid transferase</fullName>
    </submittedName>
</protein>
<keyword evidence="1" id="KW-0808">Transferase</keyword>
<evidence type="ECO:0000313" key="1">
    <source>
        <dbReference type="EMBL" id="RNF62298.1"/>
    </source>
</evidence>
<dbReference type="Gene3D" id="3.40.50.2000">
    <property type="entry name" value="Glycogen Phosphorylase B"/>
    <property type="match status" value="1"/>
</dbReference>
<reference evidence="1" key="1">
    <citation type="submission" date="2018-10" db="EMBL/GenBank/DDBJ databases">
        <title>Acidithiobacillus sulfuriphilus sp. nov.: an extremely acidophilic sulfur-oxidizing chemolithotroph isolated from a neutral pH environment.</title>
        <authorList>
            <person name="Falagan C."/>
            <person name="Moya-Beltran A."/>
            <person name="Quatrini R."/>
            <person name="Johnson D.B."/>
        </authorList>
    </citation>
    <scope>NUCLEOTIDE SEQUENCE [LARGE SCALE GENOMIC DNA]</scope>
    <source>
        <strain evidence="1">CJ-2</strain>
    </source>
</reference>
<proteinExistence type="predicted"/>